<gene>
    <name evidence="3" type="ORF">J2X94_001689</name>
</gene>
<organism evidence="3 4">
    <name type="scientific">[Curtobacterium] plantarum</name>
    <dbReference type="NCBI Taxonomy" id="221276"/>
    <lineage>
        <taxon>Bacteria</taxon>
        <taxon>Pseudomonadati</taxon>
        <taxon>Pseudomonadota</taxon>
        <taxon>Gammaproteobacteria</taxon>
        <taxon>Enterobacterales</taxon>
        <taxon>Erwiniaceae</taxon>
        <taxon>Pantoea</taxon>
    </lineage>
</organism>
<dbReference type="Pfam" id="PF07179">
    <property type="entry name" value="SseB"/>
    <property type="match status" value="1"/>
</dbReference>
<protein>
    <recommendedName>
        <fullName evidence="5">Enhanced serine sensitivity protein SseB</fullName>
    </recommendedName>
</protein>
<evidence type="ECO:0000259" key="1">
    <source>
        <dbReference type="Pfam" id="PF07179"/>
    </source>
</evidence>
<dbReference type="Proteomes" id="UP001244623">
    <property type="component" value="Unassembled WGS sequence"/>
</dbReference>
<dbReference type="InterPro" id="IPR027945">
    <property type="entry name" value="SseB_C"/>
</dbReference>
<feature type="domain" description="SseB protein C-terminal" evidence="2">
    <location>
        <begin position="142"/>
        <end position="250"/>
    </location>
</feature>
<evidence type="ECO:0000313" key="3">
    <source>
        <dbReference type="EMBL" id="MDQ0019535.1"/>
    </source>
</evidence>
<dbReference type="Pfam" id="PF14581">
    <property type="entry name" value="SseB_C"/>
    <property type="match status" value="1"/>
</dbReference>
<dbReference type="RefSeq" id="WP_307618195.1">
    <property type="nucleotide sequence ID" value="NZ_JAUSSJ010000002.1"/>
</dbReference>
<reference evidence="3 4" key="1">
    <citation type="submission" date="2023-07" db="EMBL/GenBank/DDBJ databases">
        <title>Sorghum-associated microbial communities from plants grown in Nebraska, USA.</title>
        <authorList>
            <person name="Schachtman D."/>
        </authorList>
    </citation>
    <scope>NUCLEOTIDE SEQUENCE [LARGE SCALE GENOMIC DNA]</scope>
    <source>
        <strain evidence="3 4">CC49</strain>
    </source>
</reference>
<sequence length="262" mass="28799">MSDEREIKLETALKLAADHPAERPEFYRVLLDSSLYVLGSSGGVTGDGEVELKAGENISIQHWEKPDGTPVIPVFSSLATLQRAISQESKYMKLPARAFFEMTRGEGVFLNPGSDYGKDFVPEEIEAMLAEGTGRLPQTRVVEEETQVLVGVPAVVPDRLLKELSAWFAKCPGVSRAFLVLMHDPSVDDKPHYLVGVEMSGDVQEVMRGAGLVAADTSPDGQAVDLMRLGQNDKGLDSHIRSQFTPFYVRSMKQKLKGMFGR</sequence>
<keyword evidence="4" id="KW-1185">Reference proteome</keyword>
<accession>A0ABT9T8V2</accession>
<feature type="domain" description="SseB protein N-terminal" evidence="1">
    <location>
        <begin position="9"/>
        <end position="127"/>
    </location>
</feature>
<evidence type="ECO:0008006" key="5">
    <source>
        <dbReference type="Google" id="ProtNLM"/>
    </source>
</evidence>
<proteinExistence type="predicted"/>
<evidence type="ECO:0000259" key="2">
    <source>
        <dbReference type="Pfam" id="PF14581"/>
    </source>
</evidence>
<dbReference type="EMBL" id="JAUSSJ010000002">
    <property type="protein sequence ID" value="MDQ0019535.1"/>
    <property type="molecule type" value="Genomic_DNA"/>
</dbReference>
<name>A0ABT9T8V2_9GAMM</name>
<dbReference type="InterPro" id="IPR009839">
    <property type="entry name" value="SseB_N"/>
</dbReference>
<comment type="caution">
    <text evidence="3">The sequence shown here is derived from an EMBL/GenBank/DDBJ whole genome shotgun (WGS) entry which is preliminary data.</text>
</comment>
<evidence type="ECO:0000313" key="4">
    <source>
        <dbReference type="Proteomes" id="UP001244623"/>
    </source>
</evidence>